<feature type="domain" description="GST C-terminal" evidence="2">
    <location>
        <begin position="99"/>
        <end position="230"/>
    </location>
</feature>
<dbReference type="GO" id="GO:0004364">
    <property type="term" value="F:glutathione transferase activity"/>
    <property type="evidence" value="ECO:0007669"/>
    <property type="project" value="InterPro"/>
</dbReference>
<dbReference type="AlphaFoldDB" id="A0A8R7P3Y8"/>
<proteinExistence type="predicted"/>
<dbReference type="Gramene" id="TuG1812G0100002189.01.T01">
    <property type="protein sequence ID" value="TuG1812G0100002189.01.T01"/>
    <property type="gene ID" value="TuG1812G0100002189.01"/>
</dbReference>
<evidence type="ECO:0000259" key="2">
    <source>
        <dbReference type="PROSITE" id="PS50405"/>
    </source>
</evidence>
<feature type="signal peptide" evidence="1">
    <location>
        <begin position="1"/>
        <end position="23"/>
    </location>
</feature>
<dbReference type="Pfam" id="PF00043">
    <property type="entry name" value="GST_C"/>
    <property type="match status" value="1"/>
</dbReference>
<evidence type="ECO:0000256" key="1">
    <source>
        <dbReference type="SAM" id="SignalP"/>
    </source>
</evidence>
<dbReference type="InterPro" id="IPR045074">
    <property type="entry name" value="GST_C_Tau"/>
</dbReference>
<evidence type="ECO:0000313" key="3">
    <source>
        <dbReference type="EnsemblPlants" id="TuG1812G0100002189.01.T01"/>
    </source>
</evidence>
<dbReference type="InterPro" id="IPR010987">
    <property type="entry name" value="Glutathione-S-Trfase_C-like"/>
</dbReference>
<dbReference type="EnsemblPlants" id="TuG1812G0100002189.01.T01">
    <property type="protein sequence ID" value="TuG1812G0100002189.01.T01"/>
    <property type="gene ID" value="TuG1812G0100002189.01"/>
</dbReference>
<keyword evidence="1" id="KW-0732">Signal</keyword>
<reference evidence="3" key="2">
    <citation type="submission" date="2018-03" db="EMBL/GenBank/DDBJ databases">
        <title>The Triticum urartu genome reveals the dynamic nature of wheat genome evolution.</title>
        <authorList>
            <person name="Ling H."/>
            <person name="Ma B."/>
            <person name="Shi X."/>
            <person name="Liu H."/>
            <person name="Dong L."/>
            <person name="Sun H."/>
            <person name="Cao Y."/>
            <person name="Gao Q."/>
            <person name="Zheng S."/>
            <person name="Li Y."/>
            <person name="Yu Y."/>
            <person name="Du H."/>
            <person name="Qi M."/>
            <person name="Li Y."/>
            <person name="Yu H."/>
            <person name="Cui Y."/>
            <person name="Wang N."/>
            <person name="Chen C."/>
            <person name="Wu H."/>
            <person name="Zhao Y."/>
            <person name="Zhang J."/>
            <person name="Li Y."/>
            <person name="Zhou W."/>
            <person name="Zhang B."/>
            <person name="Hu W."/>
            <person name="Eijk M."/>
            <person name="Tang J."/>
            <person name="Witsenboer H."/>
            <person name="Zhao S."/>
            <person name="Li Z."/>
            <person name="Zhang A."/>
            <person name="Wang D."/>
            <person name="Liang C."/>
        </authorList>
    </citation>
    <scope>NUCLEOTIDE SEQUENCE [LARGE SCALE GENOMIC DNA]</scope>
    <source>
        <strain evidence="3">cv. G1812</strain>
    </source>
</reference>
<protein>
    <recommendedName>
        <fullName evidence="2">GST C-terminal domain-containing protein</fullName>
    </recommendedName>
</protein>
<dbReference type="Gene3D" id="1.20.1050.10">
    <property type="match status" value="1"/>
</dbReference>
<reference evidence="4" key="1">
    <citation type="journal article" date="2013" name="Nature">
        <title>Draft genome of the wheat A-genome progenitor Triticum urartu.</title>
        <authorList>
            <person name="Ling H.Q."/>
            <person name="Zhao S."/>
            <person name="Liu D."/>
            <person name="Wang J."/>
            <person name="Sun H."/>
            <person name="Zhang C."/>
            <person name="Fan H."/>
            <person name="Li D."/>
            <person name="Dong L."/>
            <person name="Tao Y."/>
            <person name="Gao C."/>
            <person name="Wu H."/>
            <person name="Li Y."/>
            <person name="Cui Y."/>
            <person name="Guo X."/>
            <person name="Zheng S."/>
            <person name="Wang B."/>
            <person name="Yu K."/>
            <person name="Liang Q."/>
            <person name="Yang W."/>
            <person name="Lou X."/>
            <person name="Chen J."/>
            <person name="Feng M."/>
            <person name="Jian J."/>
            <person name="Zhang X."/>
            <person name="Luo G."/>
            <person name="Jiang Y."/>
            <person name="Liu J."/>
            <person name="Wang Z."/>
            <person name="Sha Y."/>
            <person name="Zhang B."/>
            <person name="Wu H."/>
            <person name="Tang D."/>
            <person name="Shen Q."/>
            <person name="Xue P."/>
            <person name="Zou S."/>
            <person name="Wang X."/>
            <person name="Liu X."/>
            <person name="Wang F."/>
            <person name="Yang Y."/>
            <person name="An X."/>
            <person name="Dong Z."/>
            <person name="Zhang K."/>
            <person name="Zhang X."/>
            <person name="Luo M.C."/>
            <person name="Dvorak J."/>
            <person name="Tong Y."/>
            <person name="Wang J."/>
            <person name="Yang H."/>
            <person name="Li Z."/>
            <person name="Wang D."/>
            <person name="Zhang A."/>
            <person name="Wang J."/>
        </authorList>
    </citation>
    <scope>NUCLEOTIDE SEQUENCE</scope>
    <source>
        <strain evidence="4">cv. G1812</strain>
    </source>
</reference>
<dbReference type="CDD" id="cd03185">
    <property type="entry name" value="GST_C_Tau"/>
    <property type="match status" value="1"/>
</dbReference>
<dbReference type="FunFam" id="1.20.1050.10:FF:000023">
    <property type="entry name" value="Probable glutathione S-transferase GSTU6"/>
    <property type="match status" value="1"/>
</dbReference>
<keyword evidence="4" id="KW-1185">Reference proteome</keyword>
<evidence type="ECO:0000313" key="4">
    <source>
        <dbReference type="Proteomes" id="UP000015106"/>
    </source>
</evidence>
<dbReference type="PANTHER" id="PTHR11260:SF618">
    <property type="entry name" value="GLUTATHIONE TRANSFERASE"/>
    <property type="match status" value="1"/>
</dbReference>
<reference evidence="3" key="3">
    <citation type="submission" date="2022-06" db="UniProtKB">
        <authorList>
            <consortium name="EnsemblPlants"/>
        </authorList>
    </citation>
    <scope>IDENTIFICATION</scope>
</reference>
<dbReference type="PANTHER" id="PTHR11260">
    <property type="entry name" value="GLUTATHIONE S-TRANSFERASE, GST, SUPERFAMILY, GST DOMAIN CONTAINING"/>
    <property type="match status" value="1"/>
</dbReference>
<dbReference type="GO" id="GO:0005737">
    <property type="term" value="C:cytoplasm"/>
    <property type="evidence" value="ECO:0007669"/>
    <property type="project" value="TreeGrafter"/>
</dbReference>
<accession>A0A8R7P3Y8</accession>
<dbReference type="PROSITE" id="PS50405">
    <property type="entry name" value="GST_CTER"/>
    <property type="match status" value="1"/>
</dbReference>
<dbReference type="InterPro" id="IPR004046">
    <property type="entry name" value="GST_C"/>
</dbReference>
<name>A0A8R7P3Y8_TRIUA</name>
<dbReference type="InterPro" id="IPR045073">
    <property type="entry name" value="Omega/Tau-like"/>
</dbReference>
<dbReference type="GO" id="GO:0006749">
    <property type="term" value="P:glutathione metabolic process"/>
    <property type="evidence" value="ECO:0007669"/>
    <property type="project" value="InterPro"/>
</dbReference>
<dbReference type="PROSITE" id="PS51257">
    <property type="entry name" value="PROKAR_LIPOPROTEIN"/>
    <property type="match status" value="1"/>
</dbReference>
<dbReference type="Proteomes" id="UP000015106">
    <property type="component" value="Chromosome 1"/>
</dbReference>
<organism evidence="3 4">
    <name type="scientific">Triticum urartu</name>
    <name type="common">Red wild einkorn</name>
    <name type="synonym">Crithodium urartu</name>
    <dbReference type="NCBI Taxonomy" id="4572"/>
    <lineage>
        <taxon>Eukaryota</taxon>
        <taxon>Viridiplantae</taxon>
        <taxon>Streptophyta</taxon>
        <taxon>Embryophyta</taxon>
        <taxon>Tracheophyta</taxon>
        <taxon>Spermatophyta</taxon>
        <taxon>Magnoliopsida</taxon>
        <taxon>Liliopsida</taxon>
        <taxon>Poales</taxon>
        <taxon>Poaceae</taxon>
        <taxon>BOP clade</taxon>
        <taxon>Pooideae</taxon>
        <taxon>Triticodae</taxon>
        <taxon>Triticeae</taxon>
        <taxon>Triticinae</taxon>
        <taxon>Triticum</taxon>
    </lineage>
</organism>
<dbReference type="InterPro" id="IPR036282">
    <property type="entry name" value="Glutathione-S-Trfase_C_sf"/>
</dbReference>
<sequence>MPWCWQRSIAYSKLLMFKHVVMGSLVASCRGRGCSLRLSHLGEFDHSVDGRQDSLGGVQRAKALHPRRQERAEERLHPSLLQYIDEAFADIGRSLLPSDPHQRAVARFWASYIDDKLVIPWVRSFRGKTEEEKSEWMEQTLIAVETLEGALRECPKGKGFFGGDNVGLVDVVLGSLLTWVHAAEVMSGAKMFDPAKTPLLAAWMQRFDELAAAKAVMPDVNRMVEFKTRQAQAISVAAAS</sequence>
<dbReference type="SUPFAM" id="SSF47616">
    <property type="entry name" value="GST C-terminal domain-like"/>
    <property type="match status" value="1"/>
</dbReference>
<feature type="chain" id="PRO_5035835871" description="GST C-terminal domain-containing protein" evidence="1">
    <location>
        <begin position="24"/>
        <end position="240"/>
    </location>
</feature>